<dbReference type="EMBL" id="FUZA01000004">
    <property type="protein sequence ID" value="SKB98024.1"/>
    <property type="molecule type" value="Genomic_DNA"/>
</dbReference>
<evidence type="ECO:0000313" key="2">
    <source>
        <dbReference type="Proteomes" id="UP000190897"/>
    </source>
</evidence>
<organism evidence="1 2">
    <name type="scientific">Dyadobacter psychrophilus</name>
    <dbReference type="NCBI Taxonomy" id="651661"/>
    <lineage>
        <taxon>Bacteria</taxon>
        <taxon>Pseudomonadati</taxon>
        <taxon>Bacteroidota</taxon>
        <taxon>Cytophagia</taxon>
        <taxon>Cytophagales</taxon>
        <taxon>Spirosomataceae</taxon>
        <taxon>Dyadobacter</taxon>
    </lineage>
</organism>
<reference evidence="2" key="1">
    <citation type="submission" date="2017-02" db="EMBL/GenBank/DDBJ databases">
        <authorList>
            <person name="Varghese N."/>
            <person name="Submissions S."/>
        </authorList>
    </citation>
    <scope>NUCLEOTIDE SEQUENCE [LARGE SCALE GENOMIC DNA]</scope>
    <source>
        <strain evidence="2">DSM 22270</strain>
    </source>
</reference>
<accession>A0A1T5FPE5</accession>
<proteinExistence type="predicted"/>
<name>A0A1T5FPE5_9BACT</name>
<protein>
    <submittedName>
        <fullName evidence="1">Uncharacterized protein</fullName>
    </submittedName>
</protein>
<sequence length="60" mass="6891">MEKASEDSFLTFPVNSEIIFKTGKYGYIAHLIALLKLKGTTIVTLIRKLNEKNLYTHETF</sequence>
<gene>
    <name evidence="1" type="ORF">SAMN05660293_03274</name>
</gene>
<evidence type="ECO:0000313" key="1">
    <source>
        <dbReference type="EMBL" id="SKB98024.1"/>
    </source>
</evidence>
<keyword evidence="2" id="KW-1185">Reference proteome</keyword>
<dbReference type="Proteomes" id="UP000190897">
    <property type="component" value="Unassembled WGS sequence"/>
</dbReference>
<dbReference type="AlphaFoldDB" id="A0A1T5FPE5"/>